<dbReference type="Proteomes" id="UP001150266">
    <property type="component" value="Unassembled WGS sequence"/>
</dbReference>
<dbReference type="InterPro" id="IPR041698">
    <property type="entry name" value="Methyltransf_25"/>
</dbReference>
<dbReference type="AlphaFoldDB" id="A0A9W9DKG1"/>
<dbReference type="GO" id="GO:0032259">
    <property type="term" value="P:methylation"/>
    <property type="evidence" value="ECO:0007669"/>
    <property type="project" value="UniProtKB-KW"/>
</dbReference>
<keyword evidence="2" id="KW-0808">Transferase</keyword>
<dbReference type="OrthoDB" id="184880at2759"/>
<proteinExistence type="predicted"/>
<dbReference type="EMBL" id="JAOTPV010000015">
    <property type="protein sequence ID" value="KAJ4474935.1"/>
    <property type="molecule type" value="Genomic_DNA"/>
</dbReference>
<dbReference type="CDD" id="cd02440">
    <property type="entry name" value="AdoMet_MTases"/>
    <property type="match status" value="1"/>
</dbReference>
<comment type="caution">
    <text evidence="2">The sequence shown here is derived from an EMBL/GenBank/DDBJ whole genome shotgun (WGS) entry which is preliminary data.</text>
</comment>
<organism evidence="2 3">
    <name type="scientific">Lentinula aciculospora</name>
    <dbReference type="NCBI Taxonomy" id="153920"/>
    <lineage>
        <taxon>Eukaryota</taxon>
        <taxon>Fungi</taxon>
        <taxon>Dikarya</taxon>
        <taxon>Basidiomycota</taxon>
        <taxon>Agaricomycotina</taxon>
        <taxon>Agaricomycetes</taxon>
        <taxon>Agaricomycetidae</taxon>
        <taxon>Agaricales</taxon>
        <taxon>Marasmiineae</taxon>
        <taxon>Omphalotaceae</taxon>
        <taxon>Lentinula</taxon>
    </lineage>
</organism>
<dbReference type="Gene3D" id="3.40.50.150">
    <property type="entry name" value="Vaccinia Virus protein VP39"/>
    <property type="match status" value="1"/>
</dbReference>
<keyword evidence="2" id="KW-0489">Methyltransferase</keyword>
<gene>
    <name evidence="2" type="ORF">J3R30DRAFT_3294915</name>
</gene>
<feature type="domain" description="Methyltransferase" evidence="1">
    <location>
        <begin position="58"/>
        <end position="150"/>
    </location>
</feature>
<keyword evidence="3" id="KW-1185">Reference proteome</keyword>
<dbReference type="GO" id="GO:0008168">
    <property type="term" value="F:methyltransferase activity"/>
    <property type="evidence" value="ECO:0007669"/>
    <property type="project" value="UniProtKB-KW"/>
</dbReference>
<sequence>MATPRSIGKLAAITKVYITDQFLSLVLRLNLQNQLLTREVCDGKLIFAPAELEHGDQVLESGTGTGIWLVSLAEATLPTISFTGIDIHTHLFPQEFPSNISFLQRSVTDLPVEWTERFKIVNQRLLIGGLTQKEWKKALQEIHRVLVPGGWFQCIEPNIPSKTDVGPHTEQMFGVLRSLLFRNGLLHDIVEVLGRRLPKIGFVNVQTHTVSLSAYRHGEDFDHRTLMEWFFVALKPGMLAANLLHSEEEFEGLMQSMLKEWDESPHVAWSWSVIYAQKKENVATHKFCIYM</sequence>
<dbReference type="Pfam" id="PF13649">
    <property type="entry name" value="Methyltransf_25"/>
    <property type="match status" value="1"/>
</dbReference>
<dbReference type="InterPro" id="IPR029063">
    <property type="entry name" value="SAM-dependent_MTases_sf"/>
</dbReference>
<name>A0A9W9DKG1_9AGAR</name>
<dbReference type="SUPFAM" id="SSF53335">
    <property type="entry name" value="S-adenosyl-L-methionine-dependent methyltransferases"/>
    <property type="match status" value="1"/>
</dbReference>
<evidence type="ECO:0000259" key="1">
    <source>
        <dbReference type="Pfam" id="PF13649"/>
    </source>
</evidence>
<protein>
    <submittedName>
        <fullName evidence="2">S-adenosyl-L-methionine-dependent methyltransferase</fullName>
    </submittedName>
</protein>
<dbReference type="PANTHER" id="PTHR43591">
    <property type="entry name" value="METHYLTRANSFERASE"/>
    <property type="match status" value="1"/>
</dbReference>
<evidence type="ECO:0000313" key="2">
    <source>
        <dbReference type="EMBL" id="KAJ4474935.1"/>
    </source>
</evidence>
<evidence type="ECO:0000313" key="3">
    <source>
        <dbReference type="Proteomes" id="UP001150266"/>
    </source>
</evidence>
<reference evidence="2" key="1">
    <citation type="submission" date="2022-08" db="EMBL/GenBank/DDBJ databases">
        <title>A Global Phylogenomic Analysis of the Shiitake Genus Lentinula.</title>
        <authorList>
            <consortium name="DOE Joint Genome Institute"/>
            <person name="Sierra-Patev S."/>
            <person name="Min B."/>
            <person name="Naranjo-Ortiz M."/>
            <person name="Looney B."/>
            <person name="Konkel Z."/>
            <person name="Slot J.C."/>
            <person name="Sakamoto Y."/>
            <person name="Steenwyk J.L."/>
            <person name="Rokas A."/>
            <person name="Carro J."/>
            <person name="Camarero S."/>
            <person name="Ferreira P."/>
            <person name="Molpeceres G."/>
            <person name="Ruiz-Duenas F.J."/>
            <person name="Serrano A."/>
            <person name="Henrissat B."/>
            <person name="Drula E."/>
            <person name="Hughes K.W."/>
            <person name="Mata J.L."/>
            <person name="Ishikawa N.K."/>
            <person name="Vargas-Isla R."/>
            <person name="Ushijima S."/>
            <person name="Smith C.A."/>
            <person name="Ahrendt S."/>
            <person name="Andreopoulos W."/>
            <person name="He G."/>
            <person name="Labutti K."/>
            <person name="Lipzen A."/>
            <person name="Ng V."/>
            <person name="Riley R."/>
            <person name="Sandor L."/>
            <person name="Barry K."/>
            <person name="Martinez A.T."/>
            <person name="Xiao Y."/>
            <person name="Gibbons J.G."/>
            <person name="Terashima K."/>
            <person name="Grigoriev I.V."/>
            <person name="Hibbett D.S."/>
        </authorList>
    </citation>
    <scope>NUCLEOTIDE SEQUENCE</scope>
    <source>
        <strain evidence="2">JLM2183</strain>
    </source>
</reference>
<accession>A0A9W9DKG1</accession>